<gene>
    <name evidence="2" type="ORF">EDD28_2677</name>
</gene>
<reference evidence="2 3" key="1">
    <citation type="submission" date="2018-11" db="EMBL/GenBank/DDBJ databases">
        <title>Sequencing the genomes of 1000 actinobacteria strains.</title>
        <authorList>
            <person name="Klenk H.-P."/>
        </authorList>
    </citation>
    <scope>NUCLEOTIDE SEQUENCE [LARGE SCALE GENOMIC DNA]</scope>
    <source>
        <strain evidence="2 3">DSM 13521</strain>
    </source>
</reference>
<name>A0A3N2D0H5_9MICO</name>
<accession>A0A3N2D0H5</accession>
<dbReference type="RefSeq" id="WP_123740253.1">
    <property type="nucleotide sequence ID" value="NZ_RKHQ01000002.1"/>
</dbReference>
<dbReference type="Proteomes" id="UP000275356">
    <property type="component" value="Unassembled WGS sequence"/>
</dbReference>
<sequence>MRVRRLAIGLITLIATFGVATGATAASCWYVNNMSRTIKLSSCEMIQSGHTNYGSAMESSSCAGSVGVQVKYGSGSNLETSSITWGATYARVDRTSVAQVGVHH</sequence>
<feature type="chain" id="PRO_5018028199" evidence="1">
    <location>
        <begin position="26"/>
        <end position="104"/>
    </location>
</feature>
<evidence type="ECO:0000256" key="1">
    <source>
        <dbReference type="SAM" id="SignalP"/>
    </source>
</evidence>
<organism evidence="2 3">
    <name type="scientific">Salana multivorans</name>
    <dbReference type="NCBI Taxonomy" id="120377"/>
    <lineage>
        <taxon>Bacteria</taxon>
        <taxon>Bacillati</taxon>
        <taxon>Actinomycetota</taxon>
        <taxon>Actinomycetes</taxon>
        <taxon>Micrococcales</taxon>
        <taxon>Beutenbergiaceae</taxon>
        <taxon>Salana</taxon>
    </lineage>
</organism>
<evidence type="ECO:0000313" key="2">
    <source>
        <dbReference type="EMBL" id="ROR93269.1"/>
    </source>
</evidence>
<evidence type="ECO:0000313" key="3">
    <source>
        <dbReference type="Proteomes" id="UP000275356"/>
    </source>
</evidence>
<comment type="caution">
    <text evidence="2">The sequence shown here is derived from an EMBL/GenBank/DDBJ whole genome shotgun (WGS) entry which is preliminary data.</text>
</comment>
<proteinExistence type="predicted"/>
<keyword evidence="1" id="KW-0732">Signal</keyword>
<keyword evidence="3" id="KW-1185">Reference proteome</keyword>
<protein>
    <submittedName>
        <fullName evidence="2">Uncharacterized protein</fullName>
    </submittedName>
</protein>
<dbReference type="AlphaFoldDB" id="A0A3N2D0H5"/>
<dbReference type="EMBL" id="RKHQ01000002">
    <property type="protein sequence ID" value="ROR93269.1"/>
    <property type="molecule type" value="Genomic_DNA"/>
</dbReference>
<dbReference type="PROSITE" id="PS51257">
    <property type="entry name" value="PROKAR_LIPOPROTEIN"/>
    <property type="match status" value="1"/>
</dbReference>
<feature type="signal peptide" evidence="1">
    <location>
        <begin position="1"/>
        <end position="25"/>
    </location>
</feature>